<evidence type="ECO:0000256" key="15">
    <source>
        <dbReference type="PIRNR" id="PIRNR004491"/>
    </source>
</evidence>
<dbReference type="InterPro" id="IPR014729">
    <property type="entry name" value="Rossmann-like_a/b/a_fold"/>
</dbReference>
<gene>
    <name evidence="17" type="ORF">DD666_00425</name>
</gene>
<dbReference type="GO" id="GO:0009398">
    <property type="term" value="P:FMN biosynthetic process"/>
    <property type="evidence" value="ECO:0007669"/>
    <property type="project" value="UniProtKB-UniRule"/>
</dbReference>
<evidence type="ECO:0000256" key="8">
    <source>
        <dbReference type="ARBA" id="ARBA00022741"/>
    </source>
</evidence>
<evidence type="ECO:0000256" key="3">
    <source>
        <dbReference type="ARBA" id="ARBA00005201"/>
    </source>
</evidence>
<dbReference type="InterPro" id="IPR002606">
    <property type="entry name" value="Riboflavin_kinase_bac"/>
</dbReference>
<comment type="pathway">
    <text evidence="3 15">Cofactor biosynthesis; FMN biosynthesis; FMN from riboflavin (ATP route): step 1/1.</text>
</comment>
<dbReference type="GO" id="GO:0006747">
    <property type="term" value="P:FAD biosynthetic process"/>
    <property type="evidence" value="ECO:0007669"/>
    <property type="project" value="UniProtKB-UniRule"/>
</dbReference>
<dbReference type="NCBIfam" id="NF004163">
    <property type="entry name" value="PRK05627.1-6"/>
    <property type="match status" value="1"/>
</dbReference>
<evidence type="ECO:0000256" key="11">
    <source>
        <dbReference type="ARBA" id="ARBA00022840"/>
    </source>
</evidence>
<dbReference type="CDD" id="cd02064">
    <property type="entry name" value="FAD_synthetase_N"/>
    <property type="match status" value="1"/>
</dbReference>
<dbReference type="EC" id="2.7.7.2" evidence="15"/>
<dbReference type="SMART" id="SM00904">
    <property type="entry name" value="Flavokinase"/>
    <property type="match status" value="1"/>
</dbReference>
<evidence type="ECO:0000313" key="17">
    <source>
        <dbReference type="EMBL" id="HBP27865.1"/>
    </source>
</evidence>
<evidence type="ECO:0000256" key="7">
    <source>
        <dbReference type="ARBA" id="ARBA00022695"/>
    </source>
</evidence>
<dbReference type="GO" id="GO:0008531">
    <property type="term" value="F:riboflavin kinase activity"/>
    <property type="evidence" value="ECO:0007669"/>
    <property type="project" value="UniProtKB-UniRule"/>
</dbReference>
<dbReference type="EMBL" id="DOEK01000003">
    <property type="protein sequence ID" value="HBP27865.1"/>
    <property type="molecule type" value="Genomic_DNA"/>
</dbReference>
<feature type="domain" description="Riboflavin kinase" evidence="16">
    <location>
        <begin position="192"/>
        <end position="317"/>
    </location>
</feature>
<dbReference type="NCBIfam" id="NF004159">
    <property type="entry name" value="PRK05627.1-2"/>
    <property type="match status" value="1"/>
</dbReference>
<dbReference type="InterPro" id="IPR023465">
    <property type="entry name" value="Riboflavin_kinase_dom_sf"/>
</dbReference>
<evidence type="ECO:0000259" key="16">
    <source>
        <dbReference type="SMART" id="SM00904"/>
    </source>
</evidence>
<evidence type="ECO:0000256" key="10">
    <source>
        <dbReference type="ARBA" id="ARBA00022827"/>
    </source>
</evidence>
<dbReference type="NCBIfam" id="TIGR00083">
    <property type="entry name" value="ribF"/>
    <property type="match status" value="1"/>
</dbReference>
<comment type="pathway">
    <text evidence="2 15">Cofactor biosynthesis; FAD biosynthesis; FAD from FMN: step 1/1.</text>
</comment>
<keyword evidence="9 15" id="KW-0418">Kinase</keyword>
<dbReference type="InterPro" id="IPR015864">
    <property type="entry name" value="FAD_synthase"/>
</dbReference>
<dbReference type="GO" id="GO:0003919">
    <property type="term" value="F:FMN adenylyltransferase activity"/>
    <property type="evidence" value="ECO:0007669"/>
    <property type="project" value="UniProtKB-UniRule"/>
</dbReference>
<keyword evidence="7 15" id="KW-0548">Nucleotidyltransferase</keyword>
<dbReference type="PANTHER" id="PTHR22749:SF6">
    <property type="entry name" value="RIBOFLAVIN KINASE"/>
    <property type="match status" value="1"/>
</dbReference>
<keyword evidence="12" id="KW-0511">Multifunctional enzyme</keyword>
<reference evidence="17 18" key="1">
    <citation type="journal article" date="2018" name="Nat. Biotechnol.">
        <title>A standardized bacterial taxonomy based on genome phylogeny substantially revises the tree of life.</title>
        <authorList>
            <person name="Parks D.H."/>
            <person name="Chuvochina M."/>
            <person name="Waite D.W."/>
            <person name="Rinke C."/>
            <person name="Skarshewski A."/>
            <person name="Chaumeil P.A."/>
            <person name="Hugenholtz P."/>
        </authorList>
    </citation>
    <scope>NUCLEOTIDE SEQUENCE [LARGE SCALE GENOMIC DNA]</scope>
    <source>
        <strain evidence="17">UBA10707</strain>
    </source>
</reference>
<keyword evidence="8 15" id="KW-0547">Nucleotide-binding</keyword>
<dbReference type="SUPFAM" id="SSF52374">
    <property type="entry name" value="Nucleotidylyl transferase"/>
    <property type="match status" value="1"/>
</dbReference>
<dbReference type="GO" id="GO:0009231">
    <property type="term" value="P:riboflavin biosynthetic process"/>
    <property type="evidence" value="ECO:0007669"/>
    <property type="project" value="InterPro"/>
</dbReference>
<dbReference type="UniPathway" id="UPA00276">
    <property type="reaction ID" value="UER00406"/>
</dbReference>
<evidence type="ECO:0000256" key="12">
    <source>
        <dbReference type="ARBA" id="ARBA00023268"/>
    </source>
</evidence>
<keyword evidence="6 15" id="KW-0808">Transferase</keyword>
<dbReference type="Pfam" id="PF01687">
    <property type="entry name" value="Flavokinase"/>
    <property type="match status" value="1"/>
</dbReference>
<comment type="catalytic activity">
    <reaction evidence="14 15">
        <text>FMN + ATP + H(+) = FAD + diphosphate</text>
        <dbReference type="Rhea" id="RHEA:17237"/>
        <dbReference type="ChEBI" id="CHEBI:15378"/>
        <dbReference type="ChEBI" id="CHEBI:30616"/>
        <dbReference type="ChEBI" id="CHEBI:33019"/>
        <dbReference type="ChEBI" id="CHEBI:57692"/>
        <dbReference type="ChEBI" id="CHEBI:58210"/>
        <dbReference type="EC" id="2.7.7.2"/>
    </reaction>
</comment>
<keyword evidence="11 15" id="KW-0067">ATP-binding</keyword>
<accession>A0A356LBH5</accession>
<dbReference type="GO" id="GO:0005524">
    <property type="term" value="F:ATP binding"/>
    <property type="evidence" value="ECO:0007669"/>
    <property type="project" value="UniProtKB-UniRule"/>
</dbReference>
<dbReference type="UniPathway" id="UPA00277">
    <property type="reaction ID" value="UER00407"/>
</dbReference>
<dbReference type="InterPro" id="IPR015865">
    <property type="entry name" value="Riboflavin_kinase_bac/euk"/>
</dbReference>
<dbReference type="Gene3D" id="2.40.30.30">
    <property type="entry name" value="Riboflavin kinase-like"/>
    <property type="match status" value="1"/>
</dbReference>
<evidence type="ECO:0000256" key="5">
    <source>
        <dbReference type="ARBA" id="ARBA00022643"/>
    </source>
</evidence>
<name>A0A356LBH5_9BURK</name>
<sequence>MKNPLQISRQAFASAAQTGSALTIGNFDGVHLGHQQLLSHVVQTAASKALVPSVMTFVPHPREYFALREQRPELAPTRISTLRDKVRALSCCGIQHVHIRRFDQAFAQQTPEQFIEDILVRQLAVRWLYVGEDFRFGSKRRGDIALLRDAGARFGFEVETLRDVLDPNGIRYSSSELRHALAYAEIERAGEFLGHPYQISGHVVHGRKLGRTMGFPTLNIRVMPRCALRSGIYVVRVEGLQAGPLAGIASLGVRPTVEEDGQVLLEVHILDKNVSAYGKLITISFLHAVRDEEKFPDLQTLTDAIRHDADVARNYFAVHGL</sequence>
<keyword evidence="5 15" id="KW-0288">FMN</keyword>
<evidence type="ECO:0000256" key="1">
    <source>
        <dbReference type="ARBA" id="ARBA00002121"/>
    </source>
</evidence>
<evidence type="ECO:0000256" key="9">
    <source>
        <dbReference type="ARBA" id="ARBA00022777"/>
    </source>
</evidence>
<dbReference type="Gene3D" id="3.40.50.620">
    <property type="entry name" value="HUPs"/>
    <property type="match status" value="1"/>
</dbReference>
<evidence type="ECO:0000313" key="18">
    <source>
        <dbReference type="Proteomes" id="UP000264036"/>
    </source>
</evidence>
<comment type="function">
    <text evidence="1">Catalyzes the phosphorylation of riboflavin to FMN followed by the adenylation of FMN to FAD.</text>
</comment>
<proteinExistence type="inferred from homology"/>
<dbReference type="PANTHER" id="PTHR22749">
    <property type="entry name" value="RIBOFLAVIN KINASE/FMN ADENYLYLTRANSFERASE"/>
    <property type="match status" value="1"/>
</dbReference>
<dbReference type="PIRSF" id="PIRSF004491">
    <property type="entry name" value="FAD_Synth"/>
    <property type="match status" value="1"/>
</dbReference>
<dbReference type="SUPFAM" id="SSF82114">
    <property type="entry name" value="Riboflavin kinase-like"/>
    <property type="match status" value="1"/>
</dbReference>
<dbReference type="InterPro" id="IPR023468">
    <property type="entry name" value="Riboflavin_kinase"/>
</dbReference>
<evidence type="ECO:0000256" key="2">
    <source>
        <dbReference type="ARBA" id="ARBA00004726"/>
    </source>
</evidence>
<organism evidence="17 18">
    <name type="scientific">Advenella kashmirensis</name>
    <dbReference type="NCBI Taxonomy" id="310575"/>
    <lineage>
        <taxon>Bacteria</taxon>
        <taxon>Pseudomonadati</taxon>
        <taxon>Pseudomonadota</taxon>
        <taxon>Betaproteobacteria</taxon>
        <taxon>Burkholderiales</taxon>
        <taxon>Alcaligenaceae</taxon>
    </lineage>
</organism>
<evidence type="ECO:0000256" key="13">
    <source>
        <dbReference type="ARBA" id="ARBA00047880"/>
    </source>
</evidence>
<keyword evidence="10 15" id="KW-0274">FAD</keyword>
<dbReference type="EC" id="2.7.1.26" evidence="15"/>
<evidence type="ECO:0000256" key="4">
    <source>
        <dbReference type="ARBA" id="ARBA00022630"/>
    </source>
</evidence>
<dbReference type="Proteomes" id="UP000264036">
    <property type="component" value="Unassembled WGS sequence"/>
</dbReference>
<comment type="similarity">
    <text evidence="15">Belongs to the ribF family.</text>
</comment>
<comment type="caution">
    <text evidence="17">The sequence shown here is derived from an EMBL/GenBank/DDBJ whole genome shotgun (WGS) entry which is preliminary data.</text>
</comment>
<dbReference type="FunFam" id="3.40.50.620:FF:000021">
    <property type="entry name" value="Riboflavin biosynthesis protein"/>
    <property type="match status" value="1"/>
</dbReference>
<evidence type="ECO:0000256" key="6">
    <source>
        <dbReference type="ARBA" id="ARBA00022679"/>
    </source>
</evidence>
<comment type="catalytic activity">
    <reaction evidence="13 15">
        <text>riboflavin + ATP = FMN + ADP + H(+)</text>
        <dbReference type="Rhea" id="RHEA:14357"/>
        <dbReference type="ChEBI" id="CHEBI:15378"/>
        <dbReference type="ChEBI" id="CHEBI:30616"/>
        <dbReference type="ChEBI" id="CHEBI:57986"/>
        <dbReference type="ChEBI" id="CHEBI:58210"/>
        <dbReference type="ChEBI" id="CHEBI:456216"/>
        <dbReference type="EC" id="2.7.1.26"/>
    </reaction>
</comment>
<evidence type="ECO:0000256" key="14">
    <source>
        <dbReference type="ARBA" id="ARBA00049494"/>
    </source>
</evidence>
<keyword evidence="4 15" id="KW-0285">Flavoprotein</keyword>
<dbReference type="Pfam" id="PF06574">
    <property type="entry name" value="FAD_syn"/>
    <property type="match status" value="1"/>
</dbReference>
<dbReference type="AlphaFoldDB" id="A0A356LBH5"/>
<protein>
    <recommendedName>
        <fullName evidence="15">Riboflavin biosynthesis protein</fullName>
    </recommendedName>
    <domain>
        <recommendedName>
            <fullName evidence="15">Riboflavin kinase</fullName>
            <ecNumber evidence="15">2.7.1.26</ecNumber>
        </recommendedName>
        <alternativeName>
            <fullName evidence="15">Flavokinase</fullName>
        </alternativeName>
    </domain>
    <domain>
        <recommendedName>
            <fullName evidence="15">FMN adenylyltransferase</fullName>
            <ecNumber evidence="15">2.7.7.2</ecNumber>
        </recommendedName>
        <alternativeName>
            <fullName evidence="15">FAD pyrophosphorylase</fullName>
        </alternativeName>
        <alternativeName>
            <fullName evidence="15">FAD synthase</fullName>
        </alternativeName>
    </domain>
</protein>